<dbReference type="GO" id="GO:0004799">
    <property type="term" value="F:thymidylate synthase activity"/>
    <property type="evidence" value="ECO:0007669"/>
    <property type="project" value="UniProtKB-UniRule"/>
</dbReference>
<dbReference type="PRINTS" id="PR00108">
    <property type="entry name" value="THYMDSNTHASE"/>
</dbReference>
<keyword evidence="3" id="KW-0808">Transferase</keyword>
<dbReference type="Pfam" id="PF00303">
    <property type="entry name" value="Thymidylat_synt"/>
    <property type="match status" value="1"/>
</dbReference>
<evidence type="ECO:0000313" key="6">
    <source>
        <dbReference type="EMBL" id="OHA96303.1"/>
    </source>
</evidence>
<dbReference type="EC" id="2.1.1.45" evidence="1 4"/>
<dbReference type="InterPro" id="IPR045097">
    <property type="entry name" value="Thymidate_synth/dCMP_Mease"/>
</dbReference>
<comment type="caution">
    <text evidence="6">The sequence shown here is derived from an EMBL/GenBank/DDBJ whole genome shotgun (WGS) entry which is preliminary data.</text>
</comment>
<dbReference type="CDD" id="cd00351">
    <property type="entry name" value="TS_Pyrimidine_HMase"/>
    <property type="match status" value="1"/>
</dbReference>
<sequence>MQPAYKPYAERTPDRQYLNLIRMIRDEGERVEHPYQKGMGRITHLSLPPLVYDLSNGFPVLTERNIPFWKTAIAELVAFMNGATTNAELHEFGCPWWDTWTTAEKCAIFGLEPGDLGWASYGGAYGKFPMPDGGHFNQFVNVVRGMKESPSLSTHCVTSWIPFGALQHSGLQRKVVVAPCHGNFLKFTIIDGRLTLQHVQRSADMPVGVVSNIIQYAALLLMVAQVLGIKPHRYVHYFLDAQIYENQLEKVEELLGREPKAFPTMRIIDPSVKDILAFRPEHFAIEDYNPNPGIKFPVTE</sequence>
<dbReference type="InterPro" id="IPR036926">
    <property type="entry name" value="Thymidate_synth/dCMP_Mease_sf"/>
</dbReference>
<dbReference type="InterPro" id="IPR023451">
    <property type="entry name" value="Thymidate_synth/dCMP_Mease_dom"/>
</dbReference>
<evidence type="ECO:0000259" key="5">
    <source>
        <dbReference type="Pfam" id="PF00303"/>
    </source>
</evidence>
<proteinExistence type="predicted"/>
<gene>
    <name evidence="6" type="ORF">A3D49_00165</name>
</gene>
<dbReference type="PANTHER" id="PTHR11548">
    <property type="entry name" value="THYMIDYLATE SYNTHASE 1"/>
    <property type="match status" value="1"/>
</dbReference>
<protein>
    <recommendedName>
        <fullName evidence="1 4">Thymidylate synthase</fullName>
        <ecNumber evidence="1 4">2.1.1.45</ecNumber>
    </recommendedName>
</protein>
<dbReference type="GO" id="GO:0032259">
    <property type="term" value="P:methylation"/>
    <property type="evidence" value="ECO:0007669"/>
    <property type="project" value="UniProtKB-KW"/>
</dbReference>
<dbReference type="InterPro" id="IPR000398">
    <property type="entry name" value="Thymidylate_synthase"/>
</dbReference>
<name>A0A1G2TGF3_9BACT</name>
<dbReference type="GO" id="GO:0005829">
    <property type="term" value="C:cytosol"/>
    <property type="evidence" value="ECO:0007669"/>
    <property type="project" value="TreeGrafter"/>
</dbReference>
<dbReference type="SUPFAM" id="SSF55831">
    <property type="entry name" value="Thymidylate synthase/dCMP hydroxymethylase"/>
    <property type="match status" value="1"/>
</dbReference>
<dbReference type="PANTHER" id="PTHR11548:SF1">
    <property type="entry name" value="THYMIDYLATE SYNTHASE 1"/>
    <property type="match status" value="1"/>
</dbReference>
<keyword evidence="2" id="KW-0489">Methyltransferase</keyword>
<organism evidence="6 7">
    <name type="scientific">Candidatus Zambryskibacteria bacterium RIFCSPHIGHO2_02_FULL_43_37</name>
    <dbReference type="NCBI Taxonomy" id="1802749"/>
    <lineage>
        <taxon>Bacteria</taxon>
        <taxon>Candidatus Zambryskiibacteriota</taxon>
    </lineage>
</organism>
<feature type="domain" description="Thymidylate synthase/dCMP hydroxymethylase" evidence="5">
    <location>
        <begin position="15"/>
        <end position="298"/>
    </location>
</feature>
<evidence type="ECO:0000313" key="7">
    <source>
        <dbReference type="Proteomes" id="UP000177279"/>
    </source>
</evidence>
<dbReference type="Proteomes" id="UP000177279">
    <property type="component" value="Unassembled WGS sequence"/>
</dbReference>
<evidence type="ECO:0000256" key="2">
    <source>
        <dbReference type="ARBA" id="ARBA00022603"/>
    </source>
</evidence>
<dbReference type="AlphaFoldDB" id="A0A1G2TGF3"/>
<evidence type="ECO:0000256" key="4">
    <source>
        <dbReference type="NCBIfam" id="TIGR03284"/>
    </source>
</evidence>
<dbReference type="EMBL" id="MHVS01000005">
    <property type="protein sequence ID" value="OHA96303.1"/>
    <property type="molecule type" value="Genomic_DNA"/>
</dbReference>
<accession>A0A1G2TGF3</accession>
<dbReference type="GO" id="GO:0006231">
    <property type="term" value="P:dTMP biosynthetic process"/>
    <property type="evidence" value="ECO:0007669"/>
    <property type="project" value="InterPro"/>
</dbReference>
<reference evidence="6 7" key="1">
    <citation type="journal article" date="2016" name="Nat. Commun.">
        <title>Thousands of microbial genomes shed light on interconnected biogeochemical processes in an aquifer system.</title>
        <authorList>
            <person name="Anantharaman K."/>
            <person name="Brown C.T."/>
            <person name="Hug L.A."/>
            <person name="Sharon I."/>
            <person name="Castelle C.J."/>
            <person name="Probst A.J."/>
            <person name="Thomas B.C."/>
            <person name="Singh A."/>
            <person name="Wilkins M.J."/>
            <person name="Karaoz U."/>
            <person name="Brodie E.L."/>
            <person name="Williams K.H."/>
            <person name="Hubbard S.S."/>
            <person name="Banfield J.F."/>
        </authorList>
    </citation>
    <scope>NUCLEOTIDE SEQUENCE [LARGE SCALE GENOMIC DNA]</scope>
</reference>
<evidence type="ECO:0000256" key="1">
    <source>
        <dbReference type="ARBA" id="ARBA00011947"/>
    </source>
</evidence>
<evidence type="ECO:0000256" key="3">
    <source>
        <dbReference type="ARBA" id="ARBA00022679"/>
    </source>
</evidence>
<dbReference type="Gene3D" id="3.30.572.10">
    <property type="entry name" value="Thymidylate synthase/dCMP hydroxymethylase domain"/>
    <property type="match status" value="1"/>
</dbReference>
<dbReference type="NCBIfam" id="TIGR03284">
    <property type="entry name" value="thym_sym"/>
    <property type="match status" value="1"/>
</dbReference>